<keyword evidence="2" id="KW-1185">Reference proteome</keyword>
<organism evidence="1 2">
    <name type="scientific">Ceratitis capitata</name>
    <name type="common">Mediterranean fruit fly</name>
    <name type="synonym">Tephritis capitata</name>
    <dbReference type="NCBI Taxonomy" id="7213"/>
    <lineage>
        <taxon>Eukaryota</taxon>
        <taxon>Metazoa</taxon>
        <taxon>Ecdysozoa</taxon>
        <taxon>Arthropoda</taxon>
        <taxon>Hexapoda</taxon>
        <taxon>Insecta</taxon>
        <taxon>Pterygota</taxon>
        <taxon>Neoptera</taxon>
        <taxon>Endopterygota</taxon>
        <taxon>Diptera</taxon>
        <taxon>Brachycera</taxon>
        <taxon>Muscomorpha</taxon>
        <taxon>Tephritoidea</taxon>
        <taxon>Tephritidae</taxon>
        <taxon>Ceratitis</taxon>
        <taxon>Ceratitis</taxon>
    </lineage>
</organism>
<gene>
    <name evidence="1" type="ORF">CCAP1982_LOCUS11779</name>
</gene>
<evidence type="ECO:0000313" key="2">
    <source>
        <dbReference type="Proteomes" id="UP000606786"/>
    </source>
</evidence>
<protein>
    <submittedName>
        <fullName evidence="1">(Mediterranean fruit fly) hypothetical protein</fullName>
    </submittedName>
</protein>
<proteinExistence type="predicted"/>
<reference evidence="1" key="1">
    <citation type="submission" date="2020-11" db="EMBL/GenBank/DDBJ databases">
        <authorList>
            <person name="Whitehead M."/>
        </authorList>
    </citation>
    <scope>NUCLEOTIDE SEQUENCE</scope>
    <source>
        <strain evidence="1">EGII</strain>
    </source>
</reference>
<dbReference type="AlphaFoldDB" id="A0A811UYC8"/>
<sequence length="208" mass="23980">MIQLSRDLFKEDKKVSFILLDNHEAGRTRKFFYRHIRCNILLGGGCQCTFCVESFSKTGSNCEEDDDINLDWNVAQDDEEGINLEQNSMENVDVPDEHFPNVEKPRELQFQRYYNGYAICKLRCEKCVEAMRSSSNALGKSSEALILEKNFKGADDLRRMKMGMYSKIFSKHAERIGIRQFMLSAIKKVVNPFLEKPSIKPKANCTVN</sequence>
<evidence type="ECO:0000313" key="1">
    <source>
        <dbReference type="EMBL" id="CAD7003318.1"/>
    </source>
</evidence>
<name>A0A811UYC8_CERCA</name>
<dbReference type="Proteomes" id="UP000606786">
    <property type="component" value="Unassembled WGS sequence"/>
</dbReference>
<accession>A0A811UYC8</accession>
<comment type="caution">
    <text evidence="1">The sequence shown here is derived from an EMBL/GenBank/DDBJ whole genome shotgun (WGS) entry which is preliminary data.</text>
</comment>
<dbReference type="EMBL" id="CAJHJT010000034">
    <property type="protein sequence ID" value="CAD7003318.1"/>
    <property type="molecule type" value="Genomic_DNA"/>
</dbReference>